<proteinExistence type="predicted"/>
<dbReference type="SUPFAM" id="SSF103486">
    <property type="entry name" value="V-type ATP synthase subunit C"/>
    <property type="match status" value="1"/>
</dbReference>
<evidence type="ECO:0000313" key="1">
    <source>
        <dbReference type="EMBL" id="ORD94131.1"/>
    </source>
</evidence>
<gene>
    <name evidence="1" type="primary">VA0D1</name>
    <name evidence="1" type="ORF">ECANGB1_1115</name>
</gene>
<accession>A0A1Y1S6P7</accession>
<dbReference type="InterPro" id="IPR016727">
    <property type="entry name" value="ATPase_V0-cplx_dsu"/>
</dbReference>
<dbReference type="GO" id="GO:0046961">
    <property type="term" value="F:proton-transporting ATPase activity, rotational mechanism"/>
    <property type="evidence" value="ECO:0007669"/>
    <property type="project" value="InterPro"/>
</dbReference>
<evidence type="ECO:0000313" key="2">
    <source>
        <dbReference type="Proteomes" id="UP000192639"/>
    </source>
</evidence>
<dbReference type="VEuPathDB" id="MicrosporidiaDB:ECANGB1_1115"/>
<sequence>MKHANKYMGRNNFSMSDVHGRFNSLLRSKEYSALKSCRSLEEIVVKLNHHFSFINEDMGYEELRNKFVENVLSELNEFNLTELDYFIEYYMIGNFFNKMDGIREHIIGQFPELKTLDLCNSFDDVQKLCISNCFLKKYFRNISSYDRQKTMLVVMKNFMDGVYQNAGGYFREILESEGDRQILEMCLNGRNMENKGSFFPNATTMNGQQITALQKADDLDEIARIFKIPDVEPVEYLVKKNNSMYADSFCQYDDVACIYAYFRLKEQEIENIMWIVECMLQNAPDKMDEIIVFE</sequence>
<reference evidence="1 2" key="1">
    <citation type="journal article" date="2017" name="Environ. Microbiol.">
        <title>Decay of the glycolytic pathway and adaptation to intranuclear parasitism within Enterocytozoonidae microsporidia.</title>
        <authorList>
            <person name="Wiredu Boakye D."/>
            <person name="Jaroenlak P."/>
            <person name="Prachumwat A."/>
            <person name="Williams T.A."/>
            <person name="Bateman K.S."/>
            <person name="Itsathitphaisarn O."/>
            <person name="Sritunyalucksana K."/>
            <person name="Paszkiewicz K.H."/>
            <person name="Moore K.A."/>
            <person name="Stentiford G.D."/>
            <person name="Williams B.A."/>
        </authorList>
    </citation>
    <scope>NUCLEOTIDE SEQUENCE [LARGE SCALE GENOMIC DNA]</scope>
    <source>
        <strain evidence="1 2">GB1</strain>
    </source>
</reference>
<keyword evidence="2" id="KW-1185">Reference proteome</keyword>
<dbReference type="Proteomes" id="UP000192639">
    <property type="component" value="Unassembled WGS sequence"/>
</dbReference>
<dbReference type="Pfam" id="PF01992">
    <property type="entry name" value="vATP-synt_AC39"/>
    <property type="match status" value="1"/>
</dbReference>
<dbReference type="InterPro" id="IPR002843">
    <property type="entry name" value="ATPase_V0-cplx_csu/dsu"/>
</dbReference>
<comment type="caution">
    <text evidence="1">The sequence shown here is derived from an EMBL/GenBank/DDBJ whole genome shotgun (WGS) entry which is preliminary data.</text>
</comment>
<name>A0A1Y1S6P7_9MICR</name>
<dbReference type="OrthoDB" id="10250083at2759"/>
<protein>
    <submittedName>
        <fullName evidence="1">VA0D1</fullName>
    </submittedName>
</protein>
<dbReference type="InterPro" id="IPR036079">
    <property type="entry name" value="ATPase_csu/dsu_sf"/>
</dbReference>
<dbReference type="EMBL" id="LWDP01000031">
    <property type="protein sequence ID" value="ORD94131.1"/>
    <property type="molecule type" value="Genomic_DNA"/>
</dbReference>
<dbReference type="GO" id="GO:0033179">
    <property type="term" value="C:proton-transporting V-type ATPase, V0 domain"/>
    <property type="evidence" value="ECO:0007669"/>
    <property type="project" value="InterPro"/>
</dbReference>
<organism evidence="1 2">
    <name type="scientific">Enterospora canceri</name>
    <dbReference type="NCBI Taxonomy" id="1081671"/>
    <lineage>
        <taxon>Eukaryota</taxon>
        <taxon>Fungi</taxon>
        <taxon>Fungi incertae sedis</taxon>
        <taxon>Microsporidia</taxon>
        <taxon>Enterocytozoonidae</taxon>
        <taxon>Enterospora</taxon>
    </lineage>
</organism>
<dbReference type="PANTHER" id="PTHR11028">
    <property type="entry name" value="VACUOLAR ATP SYNTHASE SUBUNIT AC39"/>
    <property type="match status" value="1"/>
</dbReference>
<dbReference type="AlphaFoldDB" id="A0A1Y1S6P7"/>